<sequence>MAEARHAREPQSRPFGLQGGCERTPSRSRIAHDYRVDEATCVRAFQETIALDADTSDRIYRRACGLVESMRARRHSAGGIEAFLHEYDLASDEGVILMCLAEALLRIPDTATADRLIRDKLARGHWDSHLGHSSSLFVNAGTWGLLLTGRMVAIGSDRDSSASKVLQRLVARGGEPLVRAALRQAMGIMARQFVMGRTIAEAIDRGTESGNRIWRYSFDMLGEAAVCHADVEYYQQAYRTAIEALARQGADLGDGAAAPGISVKLSALHPRYAFAKRARLDDELVPRVLDLARRARQAGVALTIDAEEAERLEPSLDVFARLRAAADLAGWDGLGVAVQAYQKRAPAVIDWFAGQAERHATRIPLRLVKGAYWDTEIKRAQELGLDGYPVYTRKPHTDVAYLACARRLLDYDAAFLPQFATHNAYTVAWILEQAGTADYEFQRLHGMGDALYQDLMDSQAIPGCRVYAPVGGHEALLPYLVRRLLENGANSSFVNRAVEDDLPVEEVVFDPLQATRKSAGQPHPRIPLPRDLYGEARPNSHGPDLSDPLVVAELGIELADRAAEPAEATADVPGENDRRPVTDPGDSRRVIGYVRDADGAAVEAALQTAAAAAPDWNARGGAARAALLRAAADRLEAERAGLMALIVSEGGRTLPDALAEVREAIDFCRYYAVQAERHFAVPRLLPGPTGESNELALQGRGVFACISPWNFPLAIFTGQVAAALAAGNTVVAKPAEQTPLTAARAVRLFRAAGIPEAVLQLLPGDGAVGESLVNDPRIDGVAFTGSIETACAINRALARRDGPIIPLVAETGGVNAMIADSSALAEQVVRDVTRSAFNSAGQRCSALRVLFVQEAIAPRLLELLAGAMRELSIGDPALLATDVGPVIDASARQMLEQHAARMRNEARVIQELALPEDLDDGHFFAPCAYEIERLDQLPGEVFGPILHVIRYRADQLGSVIDAINNSGYGLTLGIHSRVEETAAYIRNRARVGNLYVNRDMIGSVVGVQPFGGERLSGTGFKAGGPNYLLRFAVERTFTVNTAAIGGNASLYTIDED</sequence>
<dbReference type="InterPro" id="IPR015590">
    <property type="entry name" value="Aldehyde_DH_dom"/>
</dbReference>
<evidence type="ECO:0000259" key="11">
    <source>
        <dbReference type="Pfam" id="PF18327"/>
    </source>
</evidence>
<dbReference type="PIRSF" id="PIRSF000197">
    <property type="entry name" value="Bifunct_PutA"/>
    <property type="match status" value="1"/>
</dbReference>
<evidence type="ECO:0000313" key="13">
    <source>
        <dbReference type="Proteomes" id="UP001204445"/>
    </source>
</evidence>
<evidence type="ECO:0000256" key="7">
    <source>
        <dbReference type="SAM" id="MobiDB-lite"/>
    </source>
</evidence>
<comment type="function">
    <text evidence="5">Oxidizes proline to glutamate for use as a carbon and nitrogen source.</text>
</comment>
<dbReference type="NCBIfam" id="NF008869">
    <property type="entry name" value="PRK11904.1"/>
    <property type="match status" value="1"/>
</dbReference>
<comment type="similarity">
    <text evidence="5">In the C-terminal section; belongs to the aldehyde dehydrogenase family.</text>
</comment>
<feature type="domain" description="Proline utilization A proline dehydrogenase N-terminal" evidence="11">
    <location>
        <begin position="24"/>
        <end position="71"/>
    </location>
</feature>
<dbReference type="EMBL" id="JANUCT010000012">
    <property type="protein sequence ID" value="MCS3903820.1"/>
    <property type="molecule type" value="Genomic_DNA"/>
</dbReference>
<dbReference type="Gene3D" id="3.20.20.220">
    <property type="match status" value="1"/>
</dbReference>
<dbReference type="InterPro" id="IPR050485">
    <property type="entry name" value="Proline_metab_enzyme"/>
</dbReference>
<comment type="cofactor">
    <cofactor evidence="5">
        <name>FAD</name>
        <dbReference type="ChEBI" id="CHEBI:57692"/>
    </cofactor>
</comment>
<dbReference type="RefSeq" id="WP_259055796.1">
    <property type="nucleotide sequence ID" value="NZ_JANUCT010000012.1"/>
</dbReference>
<dbReference type="PANTHER" id="PTHR42862">
    <property type="entry name" value="DELTA-1-PYRROLINE-5-CARBOXYLATE DEHYDROGENASE 1, ISOFORM A-RELATED"/>
    <property type="match status" value="1"/>
</dbReference>
<evidence type="ECO:0000259" key="9">
    <source>
        <dbReference type="Pfam" id="PF01619"/>
    </source>
</evidence>
<dbReference type="InterPro" id="IPR024082">
    <property type="entry name" value="PRODH_PutA_dom_II"/>
</dbReference>
<dbReference type="Pfam" id="PF01619">
    <property type="entry name" value="Pro_dh"/>
    <property type="match status" value="1"/>
</dbReference>
<evidence type="ECO:0000259" key="8">
    <source>
        <dbReference type="Pfam" id="PF00171"/>
    </source>
</evidence>
<dbReference type="Pfam" id="PF00171">
    <property type="entry name" value="Aldedh"/>
    <property type="match status" value="1"/>
</dbReference>
<evidence type="ECO:0000256" key="6">
    <source>
        <dbReference type="PIRSR" id="PIRSR000197-1"/>
    </source>
</evidence>
<feature type="domain" description="Aldehyde dehydrogenase" evidence="8">
    <location>
        <begin position="575"/>
        <end position="1032"/>
    </location>
</feature>
<reference evidence="12" key="1">
    <citation type="submission" date="2022-08" db="EMBL/GenBank/DDBJ databases">
        <title>Genomic Encyclopedia of Type Strains, Phase III (KMG-III): the genomes of soil and plant-associated and newly described type strains.</title>
        <authorList>
            <person name="Whitman W."/>
        </authorList>
    </citation>
    <scope>NUCLEOTIDE SEQUENCE</scope>
    <source>
        <strain evidence="12">HMT 1</strain>
    </source>
</reference>
<keyword evidence="5" id="KW-0642">Proline metabolism</keyword>
<keyword evidence="5" id="KW-0285">Flavoprotein</keyword>
<dbReference type="GO" id="GO:0010133">
    <property type="term" value="P:L-proline catabolic process to L-glutamate"/>
    <property type="evidence" value="ECO:0007669"/>
    <property type="project" value="UniProtKB-UniRule"/>
</dbReference>
<feature type="active site" evidence="6">
    <location>
        <position position="844"/>
    </location>
</feature>
<dbReference type="Pfam" id="PF14850">
    <property type="entry name" value="Pro_dh-DNA_bdg"/>
    <property type="match status" value="1"/>
</dbReference>
<feature type="region of interest" description="Disordered" evidence="7">
    <location>
        <begin position="564"/>
        <end position="588"/>
    </location>
</feature>
<dbReference type="GO" id="GO:0003677">
    <property type="term" value="F:DNA binding"/>
    <property type="evidence" value="ECO:0007669"/>
    <property type="project" value="UniProtKB-KW"/>
</dbReference>
<feature type="compositionally biased region" description="Basic and acidic residues" evidence="7">
    <location>
        <begin position="575"/>
        <end position="588"/>
    </location>
</feature>
<keyword evidence="13" id="KW-1185">Reference proteome</keyword>
<dbReference type="InterPro" id="IPR002872">
    <property type="entry name" value="Proline_DH_dom"/>
</dbReference>
<evidence type="ECO:0000256" key="2">
    <source>
        <dbReference type="ARBA" id="ARBA00023002"/>
    </source>
</evidence>
<dbReference type="InterPro" id="IPR029041">
    <property type="entry name" value="FAD-linked_oxidoreductase-like"/>
</dbReference>
<evidence type="ECO:0000256" key="1">
    <source>
        <dbReference type="ARBA" id="ARBA00004786"/>
    </source>
</evidence>
<dbReference type="Gene3D" id="3.40.605.10">
    <property type="entry name" value="Aldehyde Dehydrogenase, Chain A, domain 1"/>
    <property type="match status" value="1"/>
</dbReference>
<evidence type="ECO:0000256" key="5">
    <source>
        <dbReference type="PIRNR" id="PIRNR000197"/>
    </source>
</evidence>
<dbReference type="InterPro" id="IPR024090">
    <property type="entry name" value="PRODH_PutA_dom_I"/>
</dbReference>
<accession>A0AAE3L1M7</accession>
<dbReference type="InterPro" id="IPR016160">
    <property type="entry name" value="Ald_DH_CS_CYS"/>
</dbReference>
<proteinExistence type="inferred from homology"/>
<protein>
    <recommendedName>
        <fullName evidence="5">Bifunctional protein PutA</fullName>
    </recommendedName>
    <domain>
        <recommendedName>
            <fullName evidence="5">Proline dehydrogenase</fullName>
            <ecNumber evidence="5">1.5.5.2</ecNumber>
        </recommendedName>
        <alternativeName>
            <fullName evidence="5">Proline oxidase</fullName>
        </alternativeName>
    </domain>
    <domain>
        <recommendedName>
            <fullName evidence="5">Delta-1-pyrroline-5-carboxylate dehydrogenase</fullName>
            <shortName evidence="5">P5C dehydrogenase</shortName>
            <ecNumber evidence="5">1.2.1.88</ecNumber>
        </recommendedName>
        <alternativeName>
            <fullName evidence="5">L-glutamate gamma-semialdehyde dehydrogenase</fullName>
        </alternativeName>
    </domain>
</protein>
<dbReference type="InterPro" id="IPR024089">
    <property type="entry name" value="PRODH_PutA_dom_I/II"/>
</dbReference>
<dbReference type="GO" id="GO:0004657">
    <property type="term" value="F:proline dehydrogenase activity"/>
    <property type="evidence" value="ECO:0007669"/>
    <property type="project" value="UniProtKB-UniRule"/>
</dbReference>
<comment type="similarity">
    <text evidence="5">In the N-terminal section; belongs to the proline dehydrogenase family.</text>
</comment>
<feature type="domain" description="Proline dehydrogenase" evidence="9">
    <location>
        <begin position="210"/>
        <end position="496"/>
    </location>
</feature>
<dbReference type="InterPro" id="IPR016161">
    <property type="entry name" value="Ald_DH/histidinol_DH"/>
</dbReference>
<dbReference type="Gene3D" id="1.20.5.550">
    <property type="entry name" value="Single Helix bin"/>
    <property type="match status" value="1"/>
</dbReference>
<feature type="region of interest" description="Disordered" evidence="7">
    <location>
        <begin position="1"/>
        <end position="25"/>
    </location>
</feature>
<comment type="catalytic activity">
    <reaction evidence="5">
        <text>L-proline + a quinone = (S)-1-pyrroline-5-carboxylate + a quinol + H(+)</text>
        <dbReference type="Rhea" id="RHEA:23784"/>
        <dbReference type="ChEBI" id="CHEBI:15378"/>
        <dbReference type="ChEBI" id="CHEBI:17388"/>
        <dbReference type="ChEBI" id="CHEBI:24646"/>
        <dbReference type="ChEBI" id="CHEBI:60039"/>
        <dbReference type="ChEBI" id="CHEBI:132124"/>
        <dbReference type="EC" id="1.5.5.2"/>
    </reaction>
</comment>
<name>A0AAE3L1M7_9GAMM</name>
<dbReference type="InterPro" id="IPR041349">
    <property type="entry name" value="PRODH"/>
</dbReference>
<dbReference type="FunFam" id="3.40.309.10:FF:000005">
    <property type="entry name" value="1-pyrroline-5-carboxylate dehydrogenase 1"/>
    <property type="match status" value="1"/>
</dbReference>
<feature type="compositionally biased region" description="Basic and acidic residues" evidence="7">
    <location>
        <begin position="1"/>
        <end position="11"/>
    </location>
</feature>
<dbReference type="Pfam" id="PF18327">
    <property type="entry name" value="PRODH"/>
    <property type="match status" value="1"/>
</dbReference>
<dbReference type="EC" id="1.5.5.2" evidence="5"/>
<keyword evidence="2 5" id="KW-0560">Oxidoreductase</keyword>
<dbReference type="AlphaFoldDB" id="A0AAE3L1M7"/>
<dbReference type="InterPro" id="IPR016163">
    <property type="entry name" value="Ald_DH_C"/>
</dbReference>
<dbReference type="SUPFAM" id="SSF51730">
    <property type="entry name" value="FAD-linked oxidoreductase"/>
    <property type="match status" value="1"/>
</dbReference>
<evidence type="ECO:0000256" key="3">
    <source>
        <dbReference type="ARBA" id="ARBA00023027"/>
    </source>
</evidence>
<evidence type="ECO:0000256" key="4">
    <source>
        <dbReference type="ARBA" id="ARBA00048142"/>
    </source>
</evidence>
<keyword evidence="5" id="KW-0238">DNA-binding</keyword>
<dbReference type="SUPFAM" id="SSF53720">
    <property type="entry name" value="ALDH-like"/>
    <property type="match status" value="1"/>
</dbReference>
<dbReference type="PANTHER" id="PTHR42862:SF1">
    <property type="entry name" value="DELTA-1-PYRROLINE-5-CARBOXYLATE DEHYDROGENASE 2, ISOFORM A-RELATED"/>
    <property type="match status" value="1"/>
</dbReference>
<keyword evidence="5" id="KW-0804">Transcription</keyword>
<gene>
    <name evidence="12" type="ORF">J2T55_001852</name>
</gene>
<dbReference type="InterPro" id="IPR025703">
    <property type="entry name" value="Bifunct_PutA"/>
</dbReference>
<comment type="pathway">
    <text evidence="5">Amino-acid degradation; L-proline degradation into L-glutamate; L-glutamate from L-proline: step 1/2.</text>
</comment>
<keyword evidence="3 5" id="KW-0520">NAD</keyword>
<dbReference type="Proteomes" id="UP001204445">
    <property type="component" value="Unassembled WGS sequence"/>
</dbReference>
<dbReference type="Gene3D" id="1.20.5.460">
    <property type="entry name" value="Single helix bin"/>
    <property type="match status" value="1"/>
</dbReference>
<comment type="caution">
    <text evidence="12">The sequence shown here is derived from an EMBL/GenBank/DDBJ whole genome shotgun (WGS) entry which is preliminary data.</text>
</comment>
<dbReference type="EC" id="1.2.1.88" evidence="5"/>
<dbReference type="PROSITE" id="PS00070">
    <property type="entry name" value="ALDEHYDE_DEHYDR_CYS"/>
    <property type="match status" value="1"/>
</dbReference>
<dbReference type="SUPFAM" id="SSF81935">
    <property type="entry name" value="N-terminal domain of bifunctional PutA protein"/>
    <property type="match status" value="1"/>
</dbReference>
<evidence type="ECO:0000313" key="12">
    <source>
        <dbReference type="EMBL" id="MCS3903820.1"/>
    </source>
</evidence>
<feature type="active site" evidence="6">
    <location>
        <position position="810"/>
    </location>
</feature>
<comment type="catalytic activity">
    <reaction evidence="4 5">
        <text>L-glutamate 5-semialdehyde + NAD(+) + H2O = L-glutamate + NADH + 2 H(+)</text>
        <dbReference type="Rhea" id="RHEA:30235"/>
        <dbReference type="ChEBI" id="CHEBI:15377"/>
        <dbReference type="ChEBI" id="CHEBI:15378"/>
        <dbReference type="ChEBI" id="CHEBI:29985"/>
        <dbReference type="ChEBI" id="CHEBI:57540"/>
        <dbReference type="ChEBI" id="CHEBI:57945"/>
        <dbReference type="ChEBI" id="CHEBI:58066"/>
        <dbReference type="EC" id="1.2.1.88"/>
    </reaction>
</comment>
<dbReference type="GO" id="GO:0003700">
    <property type="term" value="F:DNA-binding transcription factor activity"/>
    <property type="evidence" value="ECO:0007669"/>
    <property type="project" value="InterPro"/>
</dbReference>
<dbReference type="InterPro" id="IPR005933">
    <property type="entry name" value="PutA_C"/>
</dbReference>
<comment type="pathway">
    <text evidence="1 5">Amino-acid degradation; L-proline degradation into L-glutamate; L-glutamate from L-proline: step 2/2.</text>
</comment>
<feature type="domain" description="Proline dehydrogenase PutA" evidence="10">
    <location>
        <begin position="80"/>
        <end position="193"/>
    </location>
</feature>
<organism evidence="12 13">
    <name type="scientific">Methylohalomonas lacus</name>
    <dbReference type="NCBI Taxonomy" id="398773"/>
    <lineage>
        <taxon>Bacteria</taxon>
        <taxon>Pseudomonadati</taxon>
        <taxon>Pseudomonadota</taxon>
        <taxon>Gammaproteobacteria</taxon>
        <taxon>Methylohalomonadales</taxon>
        <taxon>Methylohalomonadaceae</taxon>
        <taxon>Methylohalomonas</taxon>
    </lineage>
</organism>
<keyword evidence="5" id="KW-0805">Transcription regulation</keyword>
<keyword evidence="5" id="KW-0678">Repressor</keyword>
<dbReference type="InterPro" id="IPR016162">
    <property type="entry name" value="Ald_DH_N"/>
</dbReference>
<dbReference type="CDD" id="cd07125">
    <property type="entry name" value="ALDH_PutA-P5CDH"/>
    <property type="match status" value="1"/>
</dbReference>
<dbReference type="GO" id="GO:0009898">
    <property type="term" value="C:cytoplasmic side of plasma membrane"/>
    <property type="evidence" value="ECO:0007669"/>
    <property type="project" value="TreeGrafter"/>
</dbReference>
<keyword evidence="5" id="KW-0274">FAD</keyword>
<dbReference type="NCBIfam" id="TIGR01238">
    <property type="entry name" value="D1pyr5carbox3"/>
    <property type="match status" value="1"/>
</dbReference>
<evidence type="ECO:0000259" key="10">
    <source>
        <dbReference type="Pfam" id="PF14850"/>
    </source>
</evidence>
<dbReference type="Gene3D" id="3.40.309.10">
    <property type="entry name" value="Aldehyde Dehydrogenase, Chain A, domain 2"/>
    <property type="match status" value="1"/>
</dbReference>
<dbReference type="GO" id="GO:0003842">
    <property type="term" value="F:L-glutamate gamma-semialdehyde dehydrogenase activity"/>
    <property type="evidence" value="ECO:0007669"/>
    <property type="project" value="UniProtKB-UniRule"/>
</dbReference>